<dbReference type="Gene3D" id="3.40.1000.10">
    <property type="entry name" value="Mog1/PsbP, alpha/beta/alpha sandwich"/>
    <property type="match status" value="1"/>
</dbReference>
<evidence type="ECO:0000313" key="10">
    <source>
        <dbReference type="Proteomes" id="UP001267426"/>
    </source>
</evidence>
<dbReference type="EMBL" id="JAVRHT010000001">
    <property type="protein sequence ID" value="MDT0630178.1"/>
    <property type="molecule type" value="Genomic_DNA"/>
</dbReference>
<dbReference type="Proteomes" id="UP001267426">
    <property type="component" value="Unassembled WGS sequence"/>
</dbReference>
<keyword evidence="5" id="KW-0862">Zinc</keyword>
<evidence type="ECO:0000256" key="7">
    <source>
        <dbReference type="SAM" id="SignalP"/>
    </source>
</evidence>
<keyword evidence="4 9" id="KW-0378">Hydrolase</keyword>
<dbReference type="InterPro" id="IPR001915">
    <property type="entry name" value="Peptidase_M48"/>
</dbReference>
<evidence type="ECO:0000256" key="3">
    <source>
        <dbReference type="ARBA" id="ARBA00022723"/>
    </source>
</evidence>
<evidence type="ECO:0000256" key="1">
    <source>
        <dbReference type="ARBA" id="ARBA00001947"/>
    </source>
</evidence>
<sequence length="495" mass="53419">MRPSRLRRLPRPALLLLVLLAGCGTANTNYVTGESQRGAYTWEQEVELGRQSDQQITAQFGLYDNPALNAYVERIGQEVLQTSAYTDANTPVEVRNTPFHFRVLDSPVVNAFALPGGYIYVTRGLLSHLENEAQLAVVLGHEIGHVLARHSSEQAARSQLNQLGLLGAAVVGGVVGGGDIAEGILNYGSQATQLLTLKYGRGAEREADRAGVAYAEYAGYDATQAAGFFRALQRLGEQSGGALPNFLSTHPNPGERAQTIPELAAQYDPQGTTVDAVPYLREIEGIVVGEDPRQGFVEGNTFYHPDLRFQLSFPSGWQTQNSPAAFLIGEPNGQALIQLSLAQEPSARAAAEAFARQQGVQVSGSGPVSVGAGQAFRVEGQAQQQQGAVGFSATFVEFGGNVYQILGITSPDGLRQYARTFRSVADSFERLTNQRYLNRQPSRLEVTTVQRPTTLRSMLRGRTLPPGFTAEEVAIMNQVTLDETIPSGRSVKLPS</sequence>
<dbReference type="GO" id="GO:0008237">
    <property type="term" value="F:metallopeptidase activity"/>
    <property type="evidence" value="ECO:0007669"/>
    <property type="project" value="UniProtKB-KW"/>
</dbReference>
<accession>A0ABU3BLN9</accession>
<keyword evidence="10" id="KW-1185">Reference proteome</keyword>
<evidence type="ECO:0000256" key="4">
    <source>
        <dbReference type="ARBA" id="ARBA00022801"/>
    </source>
</evidence>
<dbReference type="Gene3D" id="3.30.2010.10">
    <property type="entry name" value="Metalloproteases ('zincins'), catalytic domain"/>
    <property type="match status" value="1"/>
</dbReference>
<keyword evidence="3" id="KW-0479">Metal-binding</keyword>
<gene>
    <name evidence="9" type="ORF">RM540_00320</name>
</gene>
<evidence type="ECO:0000256" key="2">
    <source>
        <dbReference type="ARBA" id="ARBA00022670"/>
    </source>
</evidence>
<comment type="cofactor">
    <cofactor evidence="1">
        <name>Zn(2+)</name>
        <dbReference type="ChEBI" id="CHEBI:29105"/>
    </cofactor>
</comment>
<dbReference type="CDD" id="cd07333">
    <property type="entry name" value="M48C_bepA_like"/>
    <property type="match status" value="1"/>
</dbReference>
<dbReference type="InterPro" id="IPR051156">
    <property type="entry name" value="Mito/Outer_Membr_Metalloprot"/>
</dbReference>
<evidence type="ECO:0000313" key="9">
    <source>
        <dbReference type="EMBL" id="MDT0630178.1"/>
    </source>
</evidence>
<dbReference type="PROSITE" id="PS51257">
    <property type="entry name" value="PROKAR_LIPOPROTEIN"/>
    <property type="match status" value="1"/>
</dbReference>
<feature type="chain" id="PRO_5047140323" evidence="7">
    <location>
        <begin position="29"/>
        <end position="495"/>
    </location>
</feature>
<dbReference type="PANTHER" id="PTHR22726:SF24">
    <property type="entry name" value="M48 FAMILY METALLOPEPTIDASE"/>
    <property type="match status" value="1"/>
</dbReference>
<keyword evidence="6 9" id="KW-0482">Metalloprotease</keyword>
<name>A0ABU3BLN9_9BACT</name>
<reference evidence="9 10" key="1">
    <citation type="submission" date="2023-09" db="EMBL/GenBank/DDBJ databases">
        <authorList>
            <person name="Rey-Velasco X."/>
        </authorList>
    </citation>
    <scope>NUCLEOTIDE SEQUENCE [LARGE SCALE GENOMIC DNA]</scope>
    <source>
        <strain evidence="9 10">F394</strain>
    </source>
</reference>
<keyword evidence="2" id="KW-0645">Protease</keyword>
<keyword evidence="7" id="KW-0732">Signal</keyword>
<evidence type="ECO:0000256" key="5">
    <source>
        <dbReference type="ARBA" id="ARBA00022833"/>
    </source>
</evidence>
<comment type="caution">
    <text evidence="9">The sequence shown here is derived from an EMBL/GenBank/DDBJ whole genome shotgun (WGS) entry which is preliminary data.</text>
</comment>
<evidence type="ECO:0000256" key="6">
    <source>
        <dbReference type="ARBA" id="ARBA00023049"/>
    </source>
</evidence>
<dbReference type="Pfam" id="PF01435">
    <property type="entry name" value="Peptidase_M48"/>
    <property type="match status" value="1"/>
</dbReference>
<proteinExistence type="predicted"/>
<organism evidence="9 10">
    <name type="scientific">Rubrivirga litoralis</name>
    <dbReference type="NCBI Taxonomy" id="3075598"/>
    <lineage>
        <taxon>Bacteria</taxon>
        <taxon>Pseudomonadati</taxon>
        <taxon>Rhodothermota</taxon>
        <taxon>Rhodothermia</taxon>
        <taxon>Rhodothermales</taxon>
        <taxon>Rubricoccaceae</taxon>
        <taxon>Rubrivirga</taxon>
    </lineage>
</organism>
<protein>
    <submittedName>
        <fullName evidence="9">M48 family metalloprotease</fullName>
        <ecNumber evidence="9">3.4.24.-</ecNumber>
    </submittedName>
</protein>
<feature type="signal peptide" evidence="7">
    <location>
        <begin position="1"/>
        <end position="28"/>
    </location>
</feature>
<dbReference type="EC" id="3.4.24.-" evidence="9"/>
<dbReference type="RefSeq" id="WP_311661126.1">
    <property type="nucleotide sequence ID" value="NZ_JAVRHT010000001.1"/>
</dbReference>
<evidence type="ECO:0000259" key="8">
    <source>
        <dbReference type="Pfam" id="PF01435"/>
    </source>
</evidence>
<feature type="domain" description="Peptidase M48" evidence="8">
    <location>
        <begin position="69"/>
        <end position="262"/>
    </location>
</feature>
<dbReference type="PANTHER" id="PTHR22726">
    <property type="entry name" value="METALLOENDOPEPTIDASE OMA1"/>
    <property type="match status" value="1"/>
</dbReference>